<keyword evidence="4" id="KW-0808">Transferase</keyword>
<dbReference type="RefSeq" id="WP_138790135.1">
    <property type="nucleotide sequence ID" value="NZ_JBHTGQ010000015.1"/>
</dbReference>
<name>A0ABW2V0H2_9BACL</name>
<evidence type="ECO:0000256" key="4">
    <source>
        <dbReference type="ARBA" id="ARBA00022679"/>
    </source>
</evidence>
<evidence type="ECO:0000313" key="7">
    <source>
        <dbReference type="EMBL" id="MFC7749647.1"/>
    </source>
</evidence>
<proteinExistence type="inferred from homology"/>
<evidence type="ECO:0000256" key="3">
    <source>
        <dbReference type="ARBA" id="ARBA00022676"/>
    </source>
</evidence>
<evidence type="ECO:0000259" key="6">
    <source>
        <dbReference type="Pfam" id="PF06925"/>
    </source>
</evidence>
<comment type="similarity">
    <text evidence="2">Belongs to the glycosyltransferase 28 family.</text>
</comment>
<evidence type="ECO:0000259" key="5">
    <source>
        <dbReference type="Pfam" id="PF04101"/>
    </source>
</evidence>
<dbReference type="Gene3D" id="3.40.50.2000">
    <property type="entry name" value="Glycogen Phosphorylase B"/>
    <property type="match status" value="1"/>
</dbReference>
<evidence type="ECO:0000313" key="8">
    <source>
        <dbReference type="Proteomes" id="UP001596528"/>
    </source>
</evidence>
<keyword evidence="3" id="KW-0328">Glycosyltransferase</keyword>
<dbReference type="PANTHER" id="PTHR43025:SF3">
    <property type="entry name" value="MONOGALACTOSYLDIACYLGLYCEROL SYNTHASE 1, CHLOROPLASTIC"/>
    <property type="match status" value="1"/>
</dbReference>
<evidence type="ECO:0000256" key="2">
    <source>
        <dbReference type="ARBA" id="ARBA00006962"/>
    </source>
</evidence>
<protein>
    <submittedName>
        <fullName evidence="7">Glycosyltransferase</fullName>
    </submittedName>
</protein>
<accession>A0ABW2V0H2</accession>
<dbReference type="InterPro" id="IPR050519">
    <property type="entry name" value="Glycosyltransf_28_UgtP"/>
</dbReference>
<dbReference type="PANTHER" id="PTHR43025">
    <property type="entry name" value="MONOGALACTOSYLDIACYLGLYCEROL SYNTHASE"/>
    <property type="match status" value="1"/>
</dbReference>
<gene>
    <name evidence="7" type="ORF">ACFQWB_06805</name>
</gene>
<dbReference type="Pfam" id="PF06925">
    <property type="entry name" value="MGDG_synth"/>
    <property type="match status" value="1"/>
</dbReference>
<feature type="domain" description="Glycosyl transferase family 28 C-terminal" evidence="5">
    <location>
        <begin position="223"/>
        <end position="357"/>
    </location>
</feature>
<dbReference type="Pfam" id="PF04101">
    <property type="entry name" value="Glyco_tran_28_C"/>
    <property type="match status" value="1"/>
</dbReference>
<evidence type="ECO:0000256" key="1">
    <source>
        <dbReference type="ARBA" id="ARBA00004370"/>
    </source>
</evidence>
<dbReference type="InterPro" id="IPR009695">
    <property type="entry name" value="Diacylglyc_glucosyltr_N"/>
</dbReference>
<dbReference type="Proteomes" id="UP001596528">
    <property type="component" value="Unassembled WGS sequence"/>
</dbReference>
<dbReference type="InterPro" id="IPR007235">
    <property type="entry name" value="Glyco_trans_28_C"/>
</dbReference>
<dbReference type="EMBL" id="JBHTGQ010000015">
    <property type="protein sequence ID" value="MFC7749647.1"/>
    <property type="molecule type" value="Genomic_DNA"/>
</dbReference>
<keyword evidence="8" id="KW-1185">Reference proteome</keyword>
<feature type="domain" description="Diacylglycerol glucosyltransferase N-terminal" evidence="6">
    <location>
        <begin position="31"/>
        <end position="198"/>
    </location>
</feature>
<sequence>MNNRLSTPVPPGAAKRPARILLLTGEIGDGHIHAARALEAAAARLPEDMAVRVSIRDIISWTRPSLHAVSRWAYVQLVKRLPSVWGFFFERTRRPSPAASWLRKFRLIEPAAMAALIRSESPDLIISTIPMASAVVADAKRAGGTDVPLATVITDHTDHPYWIHPGTDLYLVGSEGTARLLADRGISRDAIRVTGIPVHPRYDAVGDRDELRIRHGLDPGLPTIMVMGGGHGVISREVLDLFRGDALSRPVQALIVCGHNARLREKLEREASRNSRHKIVPAGYIPHVHEWMALSDLLISKAGGLTTSEALASRLPMLLYKPIPGQETDNAEWLVSVGAAKRAANSLQLAALANELLARPDQLEQMRLACARAAGPGRSAERTLLAAMSLLDGR</sequence>
<dbReference type="SUPFAM" id="SSF53756">
    <property type="entry name" value="UDP-Glycosyltransferase/glycogen phosphorylase"/>
    <property type="match status" value="1"/>
</dbReference>
<organism evidence="7 8">
    <name type="scientific">Paenibacillus thermoaerophilus</name>
    <dbReference type="NCBI Taxonomy" id="1215385"/>
    <lineage>
        <taxon>Bacteria</taxon>
        <taxon>Bacillati</taxon>
        <taxon>Bacillota</taxon>
        <taxon>Bacilli</taxon>
        <taxon>Bacillales</taxon>
        <taxon>Paenibacillaceae</taxon>
        <taxon>Paenibacillus</taxon>
    </lineage>
</organism>
<comment type="caution">
    <text evidence="7">The sequence shown here is derived from an EMBL/GenBank/DDBJ whole genome shotgun (WGS) entry which is preliminary data.</text>
</comment>
<reference evidence="8" key="1">
    <citation type="journal article" date="2019" name="Int. J. Syst. Evol. Microbiol.">
        <title>The Global Catalogue of Microorganisms (GCM) 10K type strain sequencing project: providing services to taxonomists for standard genome sequencing and annotation.</title>
        <authorList>
            <consortium name="The Broad Institute Genomics Platform"/>
            <consortium name="The Broad Institute Genome Sequencing Center for Infectious Disease"/>
            <person name="Wu L."/>
            <person name="Ma J."/>
        </authorList>
    </citation>
    <scope>NUCLEOTIDE SEQUENCE [LARGE SCALE GENOMIC DNA]</scope>
    <source>
        <strain evidence="8">JCM 18657</strain>
    </source>
</reference>
<comment type="subcellular location">
    <subcellularLocation>
        <location evidence="1">Membrane</location>
    </subcellularLocation>
</comment>